<feature type="region of interest" description="Disordered" evidence="1">
    <location>
        <begin position="221"/>
        <end position="241"/>
    </location>
</feature>
<feature type="compositionally biased region" description="Polar residues" evidence="1">
    <location>
        <begin position="99"/>
        <end position="110"/>
    </location>
</feature>
<feature type="region of interest" description="Disordered" evidence="1">
    <location>
        <begin position="99"/>
        <end position="139"/>
    </location>
</feature>
<accession>A0A9W9JWN9</accession>
<dbReference type="OrthoDB" id="5341904at2759"/>
<feature type="region of interest" description="Disordered" evidence="1">
    <location>
        <begin position="412"/>
        <end position="444"/>
    </location>
</feature>
<feature type="region of interest" description="Disordered" evidence="1">
    <location>
        <begin position="1"/>
        <end position="41"/>
    </location>
</feature>
<reference evidence="2" key="2">
    <citation type="journal article" date="2023" name="IMA Fungus">
        <title>Comparative genomic study of the Penicillium genus elucidates a diverse pangenome and 15 lateral gene transfer events.</title>
        <authorList>
            <person name="Petersen C."/>
            <person name="Sorensen T."/>
            <person name="Nielsen M.R."/>
            <person name="Sondergaard T.E."/>
            <person name="Sorensen J.L."/>
            <person name="Fitzpatrick D.A."/>
            <person name="Frisvad J.C."/>
            <person name="Nielsen K.L."/>
        </authorList>
    </citation>
    <scope>NUCLEOTIDE SEQUENCE</scope>
    <source>
        <strain evidence="2">IBT 30069</strain>
    </source>
</reference>
<gene>
    <name evidence="2" type="ORF">N7456_013249</name>
</gene>
<organism evidence="2 3">
    <name type="scientific">Penicillium angulare</name>
    <dbReference type="NCBI Taxonomy" id="116970"/>
    <lineage>
        <taxon>Eukaryota</taxon>
        <taxon>Fungi</taxon>
        <taxon>Dikarya</taxon>
        <taxon>Ascomycota</taxon>
        <taxon>Pezizomycotina</taxon>
        <taxon>Eurotiomycetes</taxon>
        <taxon>Eurotiomycetidae</taxon>
        <taxon>Eurotiales</taxon>
        <taxon>Aspergillaceae</taxon>
        <taxon>Penicillium</taxon>
    </lineage>
</organism>
<feature type="region of interest" description="Disordered" evidence="1">
    <location>
        <begin position="63"/>
        <end position="86"/>
    </location>
</feature>
<feature type="compositionally biased region" description="Basic and acidic residues" evidence="1">
    <location>
        <begin position="532"/>
        <end position="544"/>
    </location>
</feature>
<keyword evidence="3" id="KW-1185">Reference proteome</keyword>
<evidence type="ECO:0000256" key="1">
    <source>
        <dbReference type="SAM" id="MobiDB-lite"/>
    </source>
</evidence>
<feature type="compositionally biased region" description="Low complexity" evidence="1">
    <location>
        <begin position="117"/>
        <end position="133"/>
    </location>
</feature>
<feature type="compositionally biased region" description="Polar residues" evidence="1">
    <location>
        <begin position="362"/>
        <end position="399"/>
    </location>
</feature>
<feature type="compositionally biased region" description="Basic residues" evidence="1">
    <location>
        <begin position="602"/>
        <end position="618"/>
    </location>
</feature>
<evidence type="ECO:0000313" key="2">
    <source>
        <dbReference type="EMBL" id="KAJ5083822.1"/>
    </source>
</evidence>
<feature type="compositionally biased region" description="Polar residues" evidence="1">
    <location>
        <begin position="512"/>
        <end position="522"/>
    </location>
</feature>
<protein>
    <submittedName>
        <fullName evidence="2">Uncharacterized protein</fullName>
    </submittedName>
</protein>
<dbReference type="Proteomes" id="UP001149165">
    <property type="component" value="Unassembled WGS sequence"/>
</dbReference>
<reference evidence="2" key="1">
    <citation type="submission" date="2022-11" db="EMBL/GenBank/DDBJ databases">
        <authorList>
            <person name="Petersen C."/>
        </authorList>
    </citation>
    <scope>NUCLEOTIDE SEQUENCE</scope>
    <source>
        <strain evidence="2">IBT 30069</strain>
    </source>
</reference>
<evidence type="ECO:0000313" key="3">
    <source>
        <dbReference type="Proteomes" id="UP001149165"/>
    </source>
</evidence>
<dbReference type="EMBL" id="JAPQKH010000008">
    <property type="protein sequence ID" value="KAJ5083822.1"/>
    <property type="molecule type" value="Genomic_DNA"/>
</dbReference>
<name>A0A9W9JWN9_9EURO</name>
<feature type="compositionally biased region" description="Polar residues" evidence="1">
    <location>
        <begin position="625"/>
        <end position="635"/>
    </location>
</feature>
<feature type="compositionally biased region" description="Polar residues" evidence="1">
    <location>
        <begin position="70"/>
        <end position="80"/>
    </location>
</feature>
<proteinExistence type="predicted"/>
<sequence>MGNHQSTQSKEETRRSNRLSKPLTKKLALSSPQLSREEYETASGLVRWENNWVSNLPEVKNFASAETREVSTTSFEPKSTTPEKHNNLKLANASISTLDSFSPSSGSVTSRAGKRASQPVISPISTQSSSASPHPRRANSVQLNLQRHGSVIYESPVEDAASSNTHFLVDNQRFSLTRRRSLLTRPGVATRRTTGAIRRVPSPIGEPEMDDSESALLAWSLPPRRRSPRRAGLSQRPTSPADAQYTQLGALKLGSLRVVNGSASPCPSERIPLDRSIIVAGLGLQSVETTMCPKTTVEIPAMSDVKKSDDFPASPFSFEKSPIISVPSRSKTLHNKEIEDEGIAMCDDSQLEKNITMETVLDRSTSGSLNKSDSGYSSATSLHSIQRSRTSFDSQSSVSGIAEDKLQRHLSLQEKPGNYSRPQPSSTRWYDGNGPNPPARSAVGVRRSTLCAPRYTEYPVQNDVASESTKSAYPFIFQEEQTISSRGRLYADRYSMTPLNSSYSSSPSTSLERATSYKQSPDNRVKSRVHRSASEHHLNHKNLEEAEMFQSRSRSRASGRVWRQRPGIEVPPLPTILSPGHILAGEEEDKEEAGSPPTEHRGRPRSRSQDYRRRKLTKLRPQPTIHMTTSTFALR</sequence>
<feature type="compositionally biased region" description="Low complexity" evidence="1">
    <location>
        <begin position="498"/>
        <end position="511"/>
    </location>
</feature>
<comment type="caution">
    <text evidence="2">The sequence shown here is derived from an EMBL/GenBank/DDBJ whole genome shotgun (WGS) entry which is preliminary data.</text>
</comment>
<feature type="region of interest" description="Disordered" evidence="1">
    <location>
        <begin position="498"/>
        <end position="635"/>
    </location>
</feature>
<feature type="region of interest" description="Disordered" evidence="1">
    <location>
        <begin position="362"/>
        <end position="400"/>
    </location>
</feature>
<dbReference type="AlphaFoldDB" id="A0A9W9JWN9"/>